<dbReference type="EMBL" id="BARS01029764">
    <property type="protein sequence ID" value="GAG08276.1"/>
    <property type="molecule type" value="Genomic_DNA"/>
</dbReference>
<comment type="caution">
    <text evidence="1">The sequence shown here is derived from an EMBL/GenBank/DDBJ whole genome shotgun (WGS) entry which is preliminary data.</text>
</comment>
<name>X0W6G5_9ZZZZ</name>
<dbReference type="AlphaFoldDB" id="X0W6G5"/>
<accession>X0W6G5</accession>
<feature type="non-terminal residue" evidence="1">
    <location>
        <position position="1"/>
    </location>
</feature>
<organism evidence="1">
    <name type="scientific">marine sediment metagenome</name>
    <dbReference type="NCBI Taxonomy" id="412755"/>
    <lineage>
        <taxon>unclassified sequences</taxon>
        <taxon>metagenomes</taxon>
        <taxon>ecological metagenomes</taxon>
    </lineage>
</organism>
<proteinExistence type="predicted"/>
<feature type="non-terminal residue" evidence="1">
    <location>
        <position position="263"/>
    </location>
</feature>
<sequence length="263" mass="29705">RVLFGEIGRWGTGAIPKMDLLEIKRSHAVPDAIEIAQVRHKTGGVSMLQSKSYDQQEKGWRGETLHGIWFDEEPSSGIYTEGLTRTSAYKGMALITLTPMLGMTDIVHFFYPQPNTPERSLVQMDISDAEHFSAEEREKIIRKYPKHEREARAHGIPMLGTGRVFPVAEKDISVQAFEIPKHWPQIAGLDFGYDHPTAAARLAWDKDNDVIYLVGAYRVAEATIAQHVSALRKWGSWLQFAWPQDGYQHESGSGLTIADLYRK</sequence>
<dbReference type="Gene3D" id="3.30.420.280">
    <property type="match status" value="1"/>
</dbReference>
<gene>
    <name evidence="1" type="ORF">S01H1_46479</name>
</gene>
<evidence type="ECO:0000313" key="1">
    <source>
        <dbReference type="EMBL" id="GAG08276.1"/>
    </source>
</evidence>
<dbReference type="Pfam" id="PF03237">
    <property type="entry name" value="Terminase_6N"/>
    <property type="match status" value="1"/>
</dbReference>
<protein>
    <submittedName>
        <fullName evidence="1">Uncharacterized protein</fullName>
    </submittedName>
</protein>
<reference evidence="1" key="1">
    <citation type="journal article" date="2014" name="Front. Microbiol.">
        <title>High frequency of phylogenetically diverse reductive dehalogenase-homologous genes in deep subseafloor sedimentary metagenomes.</title>
        <authorList>
            <person name="Kawai M."/>
            <person name="Futagami T."/>
            <person name="Toyoda A."/>
            <person name="Takaki Y."/>
            <person name="Nishi S."/>
            <person name="Hori S."/>
            <person name="Arai W."/>
            <person name="Tsubouchi T."/>
            <person name="Morono Y."/>
            <person name="Uchiyama I."/>
            <person name="Ito T."/>
            <person name="Fujiyama A."/>
            <person name="Inagaki F."/>
            <person name="Takami H."/>
        </authorList>
    </citation>
    <scope>NUCLEOTIDE SEQUENCE</scope>
    <source>
        <strain evidence="1">Expedition CK06-06</strain>
    </source>
</reference>